<comment type="similarity">
    <text evidence="8 11">Belongs to the DEAD box helicase family.</text>
</comment>
<evidence type="ECO:0000259" key="15">
    <source>
        <dbReference type="PROSITE" id="PS51195"/>
    </source>
</evidence>
<feature type="domain" description="Helicase C-terminal" evidence="14">
    <location>
        <begin position="215"/>
        <end position="376"/>
    </location>
</feature>
<evidence type="ECO:0000313" key="17">
    <source>
        <dbReference type="Proteomes" id="UP000243540"/>
    </source>
</evidence>
<keyword evidence="7" id="KW-0346">Stress response</keyword>
<dbReference type="FunFam" id="3.40.50.300:FF:000108">
    <property type="entry name" value="ATP-dependent RNA helicase RhlE"/>
    <property type="match status" value="1"/>
</dbReference>
<keyword evidence="4 11" id="KW-0378">Hydrolase</keyword>
<dbReference type="CDD" id="cd18787">
    <property type="entry name" value="SF2_C_DEAD"/>
    <property type="match status" value="1"/>
</dbReference>
<evidence type="ECO:0000256" key="2">
    <source>
        <dbReference type="ARBA" id="ARBA00022490"/>
    </source>
</evidence>
<dbReference type="Gene3D" id="3.30.70.330">
    <property type="match status" value="1"/>
</dbReference>
<evidence type="ECO:0000256" key="9">
    <source>
        <dbReference type="ARBA" id="ARBA00047984"/>
    </source>
</evidence>
<accession>A0A1Y2SY92</accession>
<dbReference type="InterPro" id="IPR012677">
    <property type="entry name" value="Nucleotide-bd_a/b_plait_sf"/>
</dbReference>
<dbReference type="EMBL" id="NEKC01000009">
    <property type="protein sequence ID" value="OTA29054.1"/>
    <property type="molecule type" value="Genomic_DNA"/>
</dbReference>
<keyword evidence="3 11" id="KW-0547">Nucleotide-binding</keyword>
<dbReference type="InterPro" id="IPR014014">
    <property type="entry name" value="RNA_helicase_DEAD_Q_motif"/>
</dbReference>
<dbReference type="GO" id="GO:0003724">
    <property type="term" value="F:RNA helicase activity"/>
    <property type="evidence" value="ECO:0007669"/>
    <property type="project" value="UniProtKB-EC"/>
</dbReference>
<evidence type="ECO:0000313" key="16">
    <source>
        <dbReference type="EMBL" id="OTA29054.1"/>
    </source>
</evidence>
<feature type="short sequence motif" description="Q motif" evidence="10">
    <location>
        <begin position="1"/>
        <end position="29"/>
    </location>
</feature>
<dbReference type="RefSeq" id="WP_086106757.1">
    <property type="nucleotide sequence ID" value="NZ_NEKC01000009.1"/>
</dbReference>
<dbReference type="InterPro" id="IPR044742">
    <property type="entry name" value="DEAD/DEAH_RhlB"/>
</dbReference>
<dbReference type="Gene3D" id="3.40.50.300">
    <property type="entry name" value="P-loop containing nucleotide triphosphate hydrolases"/>
    <property type="match status" value="2"/>
</dbReference>
<dbReference type="Pfam" id="PF00271">
    <property type="entry name" value="Helicase_C"/>
    <property type="match status" value="1"/>
</dbReference>
<dbReference type="PROSITE" id="PS51195">
    <property type="entry name" value="Q_MOTIF"/>
    <property type="match status" value="1"/>
</dbReference>
<dbReference type="GO" id="GO:0009409">
    <property type="term" value="P:response to cold"/>
    <property type="evidence" value="ECO:0007669"/>
    <property type="project" value="TreeGrafter"/>
</dbReference>
<organism evidence="16 17">
    <name type="scientific">Alloscardovia macacae</name>
    <dbReference type="NCBI Taxonomy" id="1160091"/>
    <lineage>
        <taxon>Bacteria</taxon>
        <taxon>Bacillati</taxon>
        <taxon>Actinomycetota</taxon>
        <taxon>Actinomycetes</taxon>
        <taxon>Bifidobacteriales</taxon>
        <taxon>Bifidobacteriaceae</taxon>
        <taxon>Alloscardovia</taxon>
    </lineage>
</organism>
<evidence type="ECO:0000256" key="11">
    <source>
        <dbReference type="RuleBase" id="RU000492"/>
    </source>
</evidence>
<feature type="compositionally biased region" description="Basic and acidic residues" evidence="12">
    <location>
        <begin position="446"/>
        <end position="462"/>
    </location>
</feature>
<keyword evidence="2" id="KW-0963">Cytoplasm</keyword>
<dbReference type="GO" id="GO:0005829">
    <property type="term" value="C:cytosol"/>
    <property type="evidence" value="ECO:0007669"/>
    <property type="project" value="TreeGrafter"/>
</dbReference>
<dbReference type="Pfam" id="PF00270">
    <property type="entry name" value="DEAD"/>
    <property type="match status" value="1"/>
</dbReference>
<dbReference type="GO" id="GO:0005524">
    <property type="term" value="F:ATP binding"/>
    <property type="evidence" value="ECO:0007669"/>
    <property type="project" value="UniProtKB-KW"/>
</dbReference>
<evidence type="ECO:0000256" key="12">
    <source>
        <dbReference type="SAM" id="MobiDB-lite"/>
    </source>
</evidence>
<dbReference type="PROSITE" id="PS00039">
    <property type="entry name" value="DEAD_ATP_HELICASE"/>
    <property type="match status" value="1"/>
</dbReference>
<evidence type="ECO:0000259" key="13">
    <source>
        <dbReference type="PROSITE" id="PS51192"/>
    </source>
</evidence>
<dbReference type="Proteomes" id="UP000243540">
    <property type="component" value="Unassembled WGS sequence"/>
</dbReference>
<feature type="region of interest" description="Disordered" evidence="12">
    <location>
        <begin position="446"/>
        <end position="485"/>
    </location>
</feature>
<evidence type="ECO:0000256" key="10">
    <source>
        <dbReference type="PROSITE-ProRule" id="PRU00552"/>
    </source>
</evidence>
<dbReference type="EC" id="3.6.4.13" evidence="1"/>
<dbReference type="Pfam" id="PF03880">
    <property type="entry name" value="DbpA"/>
    <property type="match status" value="1"/>
</dbReference>
<dbReference type="STRING" id="1160091.B9T39_05215"/>
<dbReference type="InterPro" id="IPR001650">
    <property type="entry name" value="Helicase_C-like"/>
</dbReference>
<dbReference type="PROSITE" id="PS51194">
    <property type="entry name" value="HELICASE_CTER"/>
    <property type="match status" value="1"/>
</dbReference>
<dbReference type="PANTHER" id="PTHR47963">
    <property type="entry name" value="DEAD-BOX ATP-DEPENDENT RNA HELICASE 47, MITOCHONDRIAL"/>
    <property type="match status" value="1"/>
</dbReference>
<evidence type="ECO:0000256" key="1">
    <source>
        <dbReference type="ARBA" id="ARBA00012552"/>
    </source>
</evidence>
<sequence>MKFEELGLSPQILRAVQDMGFEEASPIQAAAIPVVMSGRDMIGQAQTGTGKTASFGIPVLEKVDPKDYSTQVLILAPTRELAIQSSEELHRLSKYMHGVKIVPIYGGADMARQIRALKDGVQIIIGTPGRVMDHLRRGTLTTEHIHTIVLDEADEMLNMGFREDIEAILDQMPEEGRQMVLFSATMAKPIMDITTKYQKDAELVKVAQTELTVPNIDQYYYDVRRKDKTDVLTRLLDYYSPKLSLVFCNTKSMVDELAETLQSRGYAAEGLHGDMKQSARDRVMKRFRSGKVEVLIATDVAARGIDVDDVEAVFNYDIPREVEYYVHRIGRTGRAGRAGRAFSFVRGKEVYKLRDIQRYCKTKIVAQHIPTLADVQAMKTEKVMDDVLSVVEAGGLHEMIDIIETQINASDYTAMDIAAAFLKKALEGASDMSAQNADGVDTLTAFDKRGEDPGFDLAGERPNRKKRREREFGEGRDGGRGSRKHNLHKEDVEVGMTRFKISLGKKHGIRPNDVVRIISSEAHIPGRAIGAIELNDNTSYVELPSELSSLVLKSMKKVKFKGKKLGLELAFTKKKKK</sequence>
<evidence type="ECO:0000256" key="3">
    <source>
        <dbReference type="ARBA" id="ARBA00022741"/>
    </source>
</evidence>
<comment type="caution">
    <text evidence="16">The sequence shown here is derived from an EMBL/GenBank/DDBJ whole genome shotgun (WGS) entry which is preliminary data.</text>
</comment>
<dbReference type="PROSITE" id="PS51192">
    <property type="entry name" value="HELICASE_ATP_BIND_1"/>
    <property type="match status" value="1"/>
</dbReference>
<dbReference type="AlphaFoldDB" id="A0A1Y2SY92"/>
<dbReference type="GO" id="GO:0005840">
    <property type="term" value="C:ribosome"/>
    <property type="evidence" value="ECO:0007669"/>
    <property type="project" value="TreeGrafter"/>
</dbReference>
<proteinExistence type="inferred from homology"/>
<dbReference type="CDD" id="cd00268">
    <property type="entry name" value="DEADc"/>
    <property type="match status" value="1"/>
</dbReference>
<dbReference type="InterPro" id="IPR014001">
    <property type="entry name" value="Helicase_ATP-bd"/>
</dbReference>
<dbReference type="InterPro" id="IPR057325">
    <property type="entry name" value="DeaD_dimer"/>
</dbReference>
<dbReference type="GO" id="GO:0016787">
    <property type="term" value="F:hydrolase activity"/>
    <property type="evidence" value="ECO:0007669"/>
    <property type="project" value="UniProtKB-KW"/>
</dbReference>
<dbReference type="Pfam" id="PF25399">
    <property type="entry name" value="DeaD_dimer"/>
    <property type="match status" value="1"/>
</dbReference>
<dbReference type="InterPro" id="IPR011545">
    <property type="entry name" value="DEAD/DEAH_box_helicase_dom"/>
</dbReference>
<feature type="compositionally biased region" description="Basic and acidic residues" evidence="12">
    <location>
        <begin position="469"/>
        <end position="480"/>
    </location>
</feature>
<keyword evidence="5 11" id="KW-0347">Helicase</keyword>
<comment type="catalytic activity">
    <reaction evidence="9">
        <text>ATP + H2O = ADP + phosphate + H(+)</text>
        <dbReference type="Rhea" id="RHEA:13065"/>
        <dbReference type="ChEBI" id="CHEBI:15377"/>
        <dbReference type="ChEBI" id="CHEBI:15378"/>
        <dbReference type="ChEBI" id="CHEBI:30616"/>
        <dbReference type="ChEBI" id="CHEBI:43474"/>
        <dbReference type="ChEBI" id="CHEBI:456216"/>
        <dbReference type="EC" id="3.6.4.13"/>
    </reaction>
</comment>
<dbReference type="InterPro" id="IPR027417">
    <property type="entry name" value="P-loop_NTPase"/>
</dbReference>
<evidence type="ECO:0000256" key="4">
    <source>
        <dbReference type="ARBA" id="ARBA00022801"/>
    </source>
</evidence>
<dbReference type="SMART" id="SM00490">
    <property type="entry name" value="HELICc"/>
    <property type="match status" value="1"/>
</dbReference>
<dbReference type="InterPro" id="IPR050547">
    <property type="entry name" value="DEAD_box_RNA_helicases"/>
</dbReference>
<protein>
    <recommendedName>
        <fullName evidence="1">RNA helicase</fullName>
        <ecNumber evidence="1">3.6.4.13</ecNumber>
    </recommendedName>
</protein>
<dbReference type="InterPro" id="IPR005580">
    <property type="entry name" value="DbpA/CsdA_RNA-bd_dom"/>
</dbReference>
<keyword evidence="6 11" id="KW-0067">ATP-binding</keyword>
<dbReference type="PANTHER" id="PTHR47963:SF8">
    <property type="entry name" value="ATP-DEPENDENT RNA HELICASE DEAD"/>
    <property type="match status" value="1"/>
</dbReference>
<feature type="domain" description="DEAD-box RNA helicase Q" evidence="15">
    <location>
        <begin position="1"/>
        <end position="29"/>
    </location>
</feature>
<reference evidence="16 17" key="1">
    <citation type="submission" date="2017-04" db="EMBL/GenBank/DDBJ databases">
        <title>Draft genome sequences of Alloscardovia macacae UMA81211 and UMA81212 isolated from the feces of a rhesus macaque (Macaca mulatta).</title>
        <authorList>
            <person name="Albert K."/>
            <person name="Sela D.A."/>
        </authorList>
    </citation>
    <scope>NUCLEOTIDE SEQUENCE [LARGE SCALE GENOMIC DNA]</scope>
    <source>
        <strain evidence="16 17">UMA81212</strain>
    </source>
</reference>
<evidence type="ECO:0000256" key="8">
    <source>
        <dbReference type="ARBA" id="ARBA00038437"/>
    </source>
</evidence>
<evidence type="ECO:0000256" key="6">
    <source>
        <dbReference type="ARBA" id="ARBA00022840"/>
    </source>
</evidence>
<name>A0A1Y2SY92_9BIFI</name>
<dbReference type="SMART" id="SM00487">
    <property type="entry name" value="DEXDc"/>
    <property type="match status" value="1"/>
</dbReference>
<dbReference type="CDD" id="cd12252">
    <property type="entry name" value="RRM_DbpA"/>
    <property type="match status" value="1"/>
</dbReference>
<evidence type="ECO:0000256" key="5">
    <source>
        <dbReference type="ARBA" id="ARBA00022806"/>
    </source>
</evidence>
<dbReference type="GO" id="GO:0033592">
    <property type="term" value="F:RNA strand annealing activity"/>
    <property type="evidence" value="ECO:0007669"/>
    <property type="project" value="TreeGrafter"/>
</dbReference>
<dbReference type="InterPro" id="IPR000629">
    <property type="entry name" value="RNA-helicase_DEAD-box_CS"/>
</dbReference>
<dbReference type="SUPFAM" id="SSF52540">
    <property type="entry name" value="P-loop containing nucleoside triphosphate hydrolases"/>
    <property type="match status" value="1"/>
</dbReference>
<evidence type="ECO:0000259" key="14">
    <source>
        <dbReference type="PROSITE" id="PS51194"/>
    </source>
</evidence>
<evidence type="ECO:0000256" key="7">
    <source>
        <dbReference type="ARBA" id="ARBA00023016"/>
    </source>
</evidence>
<gene>
    <name evidence="16" type="ORF">B9T39_05215</name>
</gene>
<feature type="domain" description="Helicase ATP-binding" evidence="13">
    <location>
        <begin position="32"/>
        <end position="204"/>
    </location>
</feature>